<evidence type="ECO:0000256" key="10">
    <source>
        <dbReference type="ARBA" id="ARBA00022776"/>
    </source>
</evidence>
<evidence type="ECO:0000256" key="6">
    <source>
        <dbReference type="ARBA" id="ARBA00022454"/>
    </source>
</evidence>
<feature type="compositionally biased region" description="Low complexity" evidence="17">
    <location>
        <begin position="357"/>
        <end position="370"/>
    </location>
</feature>
<feature type="region of interest" description="Disordered" evidence="17">
    <location>
        <begin position="166"/>
        <end position="185"/>
    </location>
</feature>
<keyword evidence="6" id="KW-0158">Chromosome</keyword>
<evidence type="ECO:0000256" key="15">
    <source>
        <dbReference type="ARBA" id="ARBA00023306"/>
    </source>
</evidence>
<comment type="similarity">
    <text evidence="4">Belongs to the DASH complex ASK1 family.</text>
</comment>
<dbReference type="Pfam" id="PF08655">
    <property type="entry name" value="DASH_Ask1"/>
    <property type="match status" value="1"/>
</dbReference>
<evidence type="ECO:0000256" key="12">
    <source>
        <dbReference type="ARBA" id="ARBA00022838"/>
    </source>
</evidence>
<dbReference type="PANTHER" id="PTHR28200:SF1">
    <property type="entry name" value="DASH COMPLEX SUBUNIT ASK1"/>
    <property type="match status" value="1"/>
</dbReference>
<accession>A0ABR3GQF5</accession>
<name>A0ABR3GQF5_9PEZI</name>
<feature type="compositionally biased region" description="Polar residues" evidence="17">
    <location>
        <begin position="243"/>
        <end position="256"/>
    </location>
</feature>
<reference evidence="18 19" key="1">
    <citation type="submission" date="2024-02" db="EMBL/GenBank/DDBJ databases">
        <title>Discinaceae phylogenomics.</title>
        <authorList>
            <person name="Dirks A.C."/>
            <person name="James T.Y."/>
        </authorList>
    </citation>
    <scope>NUCLEOTIDE SEQUENCE [LARGE SCALE GENOMIC DNA]</scope>
    <source>
        <strain evidence="18 19">ACD0624</strain>
    </source>
</reference>
<feature type="region of interest" description="Disordered" evidence="17">
    <location>
        <begin position="202"/>
        <end position="382"/>
    </location>
</feature>
<evidence type="ECO:0000256" key="3">
    <source>
        <dbReference type="ARBA" id="ARBA00004629"/>
    </source>
</evidence>
<dbReference type="Proteomes" id="UP001447188">
    <property type="component" value="Unassembled WGS sequence"/>
</dbReference>
<gene>
    <name evidence="18" type="primary">ASK1</name>
    <name evidence="18" type="ORF">Q9L58_002757</name>
</gene>
<protein>
    <recommendedName>
        <fullName evidence="5">DASH complex subunit ASK1</fullName>
    </recommendedName>
</protein>
<organism evidence="18 19">
    <name type="scientific">Discina gigas</name>
    <dbReference type="NCBI Taxonomy" id="1032678"/>
    <lineage>
        <taxon>Eukaryota</taxon>
        <taxon>Fungi</taxon>
        <taxon>Dikarya</taxon>
        <taxon>Ascomycota</taxon>
        <taxon>Pezizomycotina</taxon>
        <taxon>Pezizomycetes</taxon>
        <taxon>Pezizales</taxon>
        <taxon>Discinaceae</taxon>
        <taxon>Discina</taxon>
    </lineage>
</organism>
<keyword evidence="19" id="KW-1185">Reference proteome</keyword>
<keyword evidence="7" id="KW-0963">Cytoplasm</keyword>
<feature type="compositionally biased region" description="Low complexity" evidence="17">
    <location>
        <begin position="207"/>
        <end position="220"/>
    </location>
</feature>
<keyword evidence="15" id="KW-0131">Cell cycle</keyword>
<keyword evidence="9" id="KW-0493">Microtubule</keyword>
<evidence type="ECO:0000256" key="13">
    <source>
        <dbReference type="ARBA" id="ARBA00023212"/>
    </source>
</evidence>
<keyword evidence="16" id="KW-0137">Centromere</keyword>
<evidence type="ECO:0000313" key="19">
    <source>
        <dbReference type="Proteomes" id="UP001447188"/>
    </source>
</evidence>
<feature type="compositionally biased region" description="Acidic residues" evidence="17">
    <location>
        <begin position="139"/>
        <end position="148"/>
    </location>
</feature>
<evidence type="ECO:0000256" key="11">
    <source>
        <dbReference type="ARBA" id="ARBA00022829"/>
    </source>
</evidence>
<evidence type="ECO:0000256" key="17">
    <source>
        <dbReference type="SAM" id="MobiDB-lite"/>
    </source>
</evidence>
<comment type="caution">
    <text evidence="18">The sequence shown here is derived from an EMBL/GenBank/DDBJ whole genome shotgun (WGS) entry which is preliminary data.</text>
</comment>
<evidence type="ECO:0000256" key="9">
    <source>
        <dbReference type="ARBA" id="ARBA00022701"/>
    </source>
</evidence>
<proteinExistence type="inferred from homology"/>
<evidence type="ECO:0000256" key="16">
    <source>
        <dbReference type="ARBA" id="ARBA00023328"/>
    </source>
</evidence>
<sequence length="453" mass="49811">MTQRPPLSLTAELEKLEQSITLTLQEIDHNFSKTHRIVTTSIIPIVERYAKESEAVWEGSKFWKQFFEASANVALSNYQEEEVSYVDQTNASRAHGEGTYATHESSEFPNSSSRYYSEHTTDLEPADETARNPPAESHDSEDSDDGYLLDDSLLDSLHLAGAVVQSTPKAQQHGRNARPGSQWADIESPFEALKKELTSKDYINHGPSQSSYPSSTHSSPVLPSTPPTIRRRRPPPGADPETPESSPFYPSQSTARKTPGGNPNEDALLHRVLDKNWRVQATPLGKKPASRYRTITQPSAAATPKGRIPFKYDDDSPMSSPAKPQFHTAHIFDSPVRGPPGPNMGPKTPTTTRYQYSAGATGGAKSAASKYDVDDWDEEDSDDLILPRGYSPPVTIQFSLLPSKLLATPAREASKRIVKDILRTAGAADESGATDSSPPIARRRFDDSDDDMF</sequence>
<keyword evidence="8" id="KW-0132">Cell division</keyword>
<evidence type="ECO:0000256" key="8">
    <source>
        <dbReference type="ARBA" id="ARBA00022618"/>
    </source>
</evidence>
<evidence type="ECO:0000256" key="4">
    <source>
        <dbReference type="ARBA" id="ARBA00010731"/>
    </source>
</evidence>
<evidence type="ECO:0000256" key="7">
    <source>
        <dbReference type="ARBA" id="ARBA00022490"/>
    </source>
</evidence>
<feature type="region of interest" description="Disordered" evidence="17">
    <location>
        <begin position="423"/>
        <end position="453"/>
    </location>
</feature>
<evidence type="ECO:0000256" key="1">
    <source>
        <dbReference type="ARBA" id="ARBA00004123"/>
    </source>
</evidence>
<evidence type="ECO:0000256" key="5">
    <source>
        <dbReference type="ARBA" id="ARBA00014520"/>
    </source>
</evidence>
<evidence type="ECO:0000256" key="2">
    <source>
        <dbReference type="ARBA" id="ARBA00004186"/>
    </source>
</evidence>
<keyword evidence="14" id="KW-0539">Nucleus</keyword>
<feature type="compositionally biased region" description="Basic and acidic residues" evidence="17">
    <location>
        <begin position="267"/>
        <end position="277"/>
    </location>
</feature>
<dbReference type="InterPro" id="IPR013964">
    <property type="entry name" value="DASH_Ask1"/>
</dbReference>
<evidence type="ECO:0000313" key="18">
    <source>
        <dbReference type="EMBL" id="KAL0638144.1"/>
    </source>
</evidence>
<comment type="subcellular location">
    <subcellularLocation>
        <location evidence="3">Chromosome</location>
        <location evidence="3">Centromere</location>
        <location evidence="3">Kinetochore</location>
    </subcellularLocation>
    <subcellularLocation>
        <location evidence="2">Cytoplasm</location>
        <location evidence="2">Cytoskeleton</location>
        <location evidence="2">Spindle</location>
    </subcellularLocation>
    <subcellularLocation>
        <location evidence="1">Nucleus</location>
    </subcellularLocation>
</comment>
<keyword evidence="12" id="KW-0995">Kinetochore</keyword>
<evidence type="ECO:0000256" key="14">
    <source>
        <dbReference type="ARBA" id="ARBA00023242"/>
    </source>
</evidence>
<keyword evidence="10" id="KW-0498">Mitosis</keyword>
<dbReference type="PANTHER" id="PTHR28200">
    <property type="entry name" value="DASH COMPLEX SUBUNIT ASK1"/>
    <property type="match status" value="1"/>
</dbReference>
<dbReference type="EMBL" id="JBBBZM010000025">
    <property type="protein sequence ID" value="KAL0638144.1"/>
    <property type="molecule type" value="Genomic_DNA"/>
</dbReference>
<keyword evidence="13" id="KW-0206">Cytoskeleton</keyword>
<feature type="region of interest" description="Disordered" evidence="17">
    <location>
        <begin position="94"/>
        <end position="149"/>
    </location>
</feature>
<keyword evidence="11" id="KW-0159">Chromosome partition</keyword>